<evidence type="ECO:0000313" key="3">
    <source>
        <dbReference type="Proteomes" id="UP000193804"/>
    </source>
</evidence>
<evidence type="ECO:0000256" key="1">
    <source>
        <dbReference type="SAM" id="Phobius"/>
    </source>
</evidence>
<feature type="transmembrane region" description="Helical" evidence="1">
    <location>
        <begin position="55"/>
        <end position="73"/>
    </location>
</feature>
<dbReference type="STRING" id="1028.SAMN05661096_02382"/>
<gene>
    <name evidence="2" type="ORF">SAMN05661096_02382</name>
</gene>
<reference evidence="3" key="1">
    <citation type="submission" date="2017-04" db="EMBL/GenBank/DDBJ databases">
        <authorList>
            <person name="Varghese N."/>
            <person name="Submissions S."/>
        </authorList>
    </citation>
    <scope>NUCLEOTIDE SEQUENCE [LARGE SCALE GENOMIC DNA]</scope>
    <source>
        <strain evidence="3">DSM 4125</strain>
    </source>
</reference>
<accession>A0A1X7K676</accession>
<evidence type="ECO:0000313" key="2">
    <source>
        <dbReference type="EMBL" id="SMG35841.1"/>
    </source>
</evidence>
<dbReference type="Proteomes" id="UP000193804">
    <property type="component" value="Unassembled WGS sequence"/>
</dbReference>
<organism evidence="2 3">
    <name type="scientific">Marivirga sericea</name>
    <dbReference type="NCBI Taxonomy" id="1028"/>
    <lineage>
        <taxon>Bacteria</taxon>
        <taxon>Pseudomonadati</taxon>
        <taxon>Bacteroidota</taxon>
        <taxon>Cytophagia</taxon>
        <taxon>Cytophagales</taxon>
        <taxon>Marivirgaceae</taxon>
        <taxon>Marivirga</taxon>
    </lineage>
</organism>
<keyword evidence="3" id="KW-1185">Reference proteome</keyword>
<proteinExistence type="predicted"/>
<dbReference type="AlphaFoldDB" id="A0A1X7K676"/>
<dbReference type="EMBL" id="FXAW01000004">
    <property type="protein sequence ID" value="SMG35841.1"/>
    <property type="molecule type" value="Genomic_DNA"/>
</dbReference>
<keyword evidence="1" id="KW-1133">Transmembrane helix</keyword>
<name>A0A1X7K676_9BACT</name>
<keyword evidence="1" id="KW-0472">Membrane</keyword>
<sequence length="116" mass="13120">MNINIMNKEDHLKDIFREIDNVNDPIDLEERVLGAIATQESLQGKIGHYKAKAMMALKLSVGLIAVLGILFSFSTNVRTMEYSIVTYTAVILTLIILFIQLEISRTRTVKNHKITT</sequence>
<feature type="transmembrane region" description="Helical" evidence="1">
    <location>
        <begin position="85"/>
        <end position="103"/>
    </location>
</feature>
<protein>
    <submittedName>
        <fullName evidence="2">Uncharacterized protein</fullName>
    </submittedName>
</protein>
<keyword evidence="1" id="KW-0812">Transmembrane</keyword>